<dbReference type="AlphaFoldDB" id="A0A6C0KWV7"/>
<proteinExistence type="predicted"/>
<dbReference type="PANTHER" id="PTHR30231">
    <property type="entry name" value="DNA POLYMERASE III SUBUNIT EPSILON"/>
    <property type="match status" value="1"/>
</dbReference>
<dbReference type="PANTHER" id="PTHR30231:SF4">
    <property type="entry name" value="PROTEIN NEN2"/>
    <property type="match status" value="1"/>
</dbReference>
<keyword evidence="1" id="KW-0540">Nuclease</keyword>
<evidence type="ECO:0000256" key="3">
    <source>
        <dbReference type="ARBA" id="ARBA00022839"/>
    </source>
</evidence>
<evidence type="ECO:0000259" key="4">
    <source>
        <dbReference type="SMART" id="SM00479"/>
    </source>
</evidence>
<dbReference type="InterPro" id="IPR036397">
    <property type="entry name" value="RNaseH_sf"/>
</dbReference>
<accession>A0A6C0KWV7</accession>
<evidence type="ECO:0000256" key="1">
    <source>
        <dbReference type="ARBA" id="ARBA00022722"/>
    </source>
</evidence>
<dbReference type="Gene3D" id="3.30.420.10">
    <property type="entry name" value="Ribonuclease H-like superfamily/Ribonuclease H"/>
    <property type="match status" value="1"/>
</dbReference>
<dbReference type="EMBL" id="MN740982">
    <property type="protein sequence ID" value="QHU21167.1"/>
    <property type="molecule type" value="Genomic_DNA"/>
</dbReference>
<keyword evidence="2" id="KW-0378">Hydrolase</keyword>
<evidence type="ECO:0000256" key="2">
    <source>
        <dbReference type="ARBA" id="ARBA00022801"/>
    </source>
</evidence>
<dbReference type="GO" id="GO:0008408">
    <property type="term" value="F:3'-5' exonuclease activity"/>
    <property type="evidence" value="ECO:0007669"/>
    <property type="project" value="TreeGrafter"/>
</dbReference>
<reference evidence="5" key="1">
    <citation type="journal article" date="2020" name="Nature">
        <title>Giant virus diversity and host interactions through global metagenomics.</title>
        <authorList>
            <person name="Schulz F."/>
            <person name="Roux S."/>
            <person name="Paez-Espino D."/>
            <person name="Jungbluth S."/>
            <person name="Walsh D.A."/>
            <person name="Denef V.J."/>
            <person name="McMahon K.D."/>
            <person name="Konstantinidis K.T."/>
            <person name="Eloe-Fadrosh E.A."/>
            <person name="Kyrpides N.C."/>
            <person name="Woyke T."/>
        </authorList>
    </citation>
    <scope>NUCLEOTIDE SEQUENCE</scope>
    <source>
        <strain evidence="5">GVMAG-S-3300013094-100</strain>
    </source>
</reference>
<dbReference type="InterPro" id="IPR013520">
    <property type="entry name" value="Ribonucl_H"/>
</dbReference>
<evidence type="ECO:0000313" key="5">
    <source>
        <dbReference type="EMBL" id="QHU21167.1"/>
    </source>
</evidence>
<protein>
    <recommendedName>
        <fullName evidence="4">Exonuclease domain-containing protein</fullName>
    </recommendedName>
</protein>
<dbReference type="GO" id="GO:0003676">
    <property type="term" value="F:nucleic acid binding"/>
    <property type="evidence" value="ECO:0007669"/>
    <property type="project" value="InterPro"/>
</dbReference>
<keyword evidence="3" id="KW-0269">Exonuclease</keyword>
<dbReference type="CDD" id="cd06127">
    <property type="entry name" value="DEDDh"/>
    <property type="match status" value="1"/>
</dbReference>
<organism evidence="5">
    <name type="scientific">viral metagenome</name>
    <dbReference type="NCBI Taxonomy" id="1070528"/>
    <lineage>
        <taxon>unclassified sequences</taxon>
        <taxon>metagenomes</taxon>
        <taxon>organismal metagenomes</taxon>
    </lineage>
</organism>
<dbReference type="Pfam" id="PF00929">
    <property type="entry name" value="RNase_T"/>
    <property type="match status" value="1"/>
</dbReference>
<name>A0A6C0KWV7_9ZZZZ</name>
<feature type="domain" description="Exonuclease" evidence="4">
    <location>
        <begin position="2"/>
        <end position="213"/>
    </location>
</feature>
<dbReference type="InterPro" id="IPR012337">
    <property type="entry name" value="RNaseH-like_sf"/>
</dbReference>
<dbReference type="SUPFAM" id="SSF53098">
    <property type="entry name" value="Ribonuclease H-like"/>
    <property type="match status" value="1"/>
</dbReference>
<sequence>MTFMIIDTETTGLFPRGCTDITKSVVWECCRMVQIAWRKYDETTDALVDKACYTIKPDGYVIPDVPAKIHGITTEIATDTGIPIRDFFKLFAEAIEDVTFVVAHNVRFDDTVIQSELYRYEQTELYTKWCKKEKRCTMIMGNEWRRGIIKKRQREATNGTAAPTEFYNGKWMKLAELYKICFNKEPTEILHRADADVSICADIYFHMKNTKID</sequence>
<dbReference type="SMART" id="SM00479">
    <property type="entry name" value="EXOIII"/>
    <property type="match status" value="1"/>
</dbReference>